<dbReference type="PANTHER" id="PTHR11599">
    <property type="entry name" value="PROTEASOME SUBUNIT ALPHA/BETA"/>
    <property type="match status" value="1"/>
</dbReference>
<accession>A0ABM4GL09</accession>
<dbReference type="GeneID" id="108084107"/>
<dbReference type="RefSeq" id="XP_070143405.1">
    <property type="nucleotide sequence ID" value="XM_070287304.1"/>
</dbReference>
<dbReference type="Pfam" id="PF10584">
    <property type="entry name" value="Proteasome_A_N"/>
    <property type="match status" value="1"/>
</dbReference>
<dbReference type="Gene3D" id="3.60.20.10">
    <property type="entry name" value="Glutamine Phosphoribosylpyrophosphate, subunit 1, domain 1"/>
    <property type="match status" value="1"/>
</dbReference>
<proteinExistence type="inferred from homology"/>
<dbReference type="Pfam" id="PF00227">
    <property type="entry name" value="Proteasome"/>
    <property type="match status" value="1"/>
</dbReference>
<comment type="similarity">
    <text evidence="3">Belongs to the peptidase T1A family.</text>
</comment>
<comment type="function">
    <text evidence="1">The proteasome is a multicatalytic proteinase complex which is characterized by its ability to cleave peptides with Arg, Phe, Tyr, Leu, and Glu adjacent to the leaving group at neutral or slightly basic pH. The proteasome has an ATP-dependent proteolytic activity.</text>
</comment>
<dbReference type="InterPro" id="IPR029055">
    <property type="entry name" value="Ntn_hydrolases_N"/>
</dbReference>
<name>A0ABM4GL09_DROKI</name>
<evidence type="ECO:0000313" key="6">
    <source>
        <dbReference type="RefSeq" id="XP_070143405.1"/>
    </source>
</evidence>
<protein>
    <submittedName>
        <fullName evidence="6">Proteasome subunit alpha type-7-like isoform X1</fullName>
    </submittedName>
</protein>
<evidence type="ECO:0000259" key="4">
    <source>
        <dbReference type="SMART" id="SM00948"/>
    </source>
</evidence>
<dbReference type="InterPro" id="IPR023332">
    <property type="entry name" value="Proteasome_alpha-type"/>
</dbReference>
<sequence>MEGPARANGNRQPLKMRPKCNQAVTLFSPEGRLPQVEYAVNSVKKGSTVVGIRCFNCVVMALEQKVPLPMQMERSLPRIFPVDENVMMTYAGMAPDGRVLLARARSECKKLRTLHGGSLSVKQVTEYIADLQLKHTQAPDCRPFGVSCLVGGFDPNLKPRLYQTDPYGNYYEYKAWAIGRSEETVQAYLETVFTTDFVPNRHRAIKLAIDALLLVCQPENKNFEVVLLKRNNHFVRLDAEIVAEYVNSMDESAEG</sequence>
<dbReference type="InterPro" id="IPR000426">
    <property type="entry name" value="Proteasome_asu_N"/>
</dbReference>
<dbReference type="SMART" id="SM00948">
    <property type="entry name" value="Proteasome_A_N"/>
    <property type="match status" value="1"/>
</dbReference>
<keyword evidence="2 3" id="KW-0647">Proteasome</keyword>
<dbReference type="PROSITE" id="PS51475">
    <property type="entry name" value="PROTEASOME_ALPHA_2"/>
    <property type="match status" value="1"/>
</dbReference>
<evidence type="ECO:0000256" key="2">
    <source>
        <dbReference type="ARBA" id="ARBA00022942"/>
    </source>
</evidence>
<evidence type="ECO:0000256" key="1">
    <source>
        <dbReference type="ARBA" id="ARBA00002000"/>
    </source>
</evidence>
<organism evidence="5 6">
    <name type="scientific">Drosophila kikkawai</name>
    <name type="common">Fruit fly</name>
    <dbReference type="NCBI Taxonomy" id="30033"/>
    <lineage>
        <taxon>Eukaryota</taxon>
        <taxon>Metazoa</taxon>
        <taxon>Ecdysozoa</taxon>
        <taxon>Arthropoda</taxon>
        <taxon>Hexapoda</taxon>
        <taxon>Insecta</taxon>
        <taxon>Pterygota</taxon>
        <taxon>Neoptera</taxon>
        <taxon>Endopterygota</taxon>
        <taxon>Diptera</taxon>
        <taxon>Brachycera</taxon>
        <taxon>Muscomorpha</taxon>
        <taxon>Ephydroidea</taxon>
        <taxon>Drosophilidae</taxon>
        <taxon>Drosophila</taxon>
        <taxon>Sophophora</taxon>
    </lineage>
</organism>
<dbReference type="CDD" id="cd01911">
    <property type="entry name" value="proteasome_alpha"/>
    <property type="match status" value="1"/>
</dbReference>
<keyword evidence="5" id="KW-1185">Reference proteome</keyword>
<dbReference type="InterPro" id="IPR001353">
    <property type="entry name" value="Proteasome_sua/b"/>
</dbReference>
<dbReference type="Proteomes" id="UP001652661">
    <property type="component" value="Chromosome 3R"/>
</dbReference>
<gene>
    <name evidence="6" type="primary">LOC108084107</name>
</gene>
<evidence type="ECO:0000256" key="3">
    <source>
        <dbReference type="PROSITE-ProRule" id="PRU00808"/>
    </source>
</evidence>
<dbReference type="InterPro" id="IPR050115">
    <property type="entry name" value="Proteasome_alpha"/>
</dbReference>
<reference evidence="6" key="1">
    <citation type="submission" date="2025-08" db="UniProtKB">
        <authorList>
            <consortium name="RefSeq"/>
        </authorList>
    </citation>
    <scope>IDENTIFICATION</scope>
    <source>
        <strain evidence="6">14028-0561.14</strain>
        <tissue evidence="6">Whole fly</tissue>
    </source>
</reference>
<feature type="domain" description="Proteasome alpha-type subunits" evidence="4">
    <location>
        <begin position="20"/>
        <end position="42"/>
    </location>
</feature>
<dbReference type="SUPFAM" id="SSF56235">
    <property type="entry name" value="N-terminal nucleophile aminohydrolases (Ntn hydrolases)"/>
    <property type="match status" value="1"/>
</dbReference>
<evidence type="ECO:0000313" key="5">
    <source>
        <dbReference type="Proteomes" id="UP001652661"/>
    </source>
</evidence>